<evidence type="ECO:0000256" key="1">
    <source>
        <dbReference type="SAM" id="Phobius"/>
    </source>
</evidence>
<organism evidence="2">
    <name type="scientific">Anopheles darlingi</name>
    <name type="common">Mosquito</name>
    <dbReference type="NCBI Taxonomy" id="43151"/>
    <lineage>
        <taxon>Eukaryota</taxon>
        <taxon>Metazoa</taxon>
        <taxon>Ecdysozoa</taxon>
        <taxon>Arthropoda</taxon>
        <taxon>Hexapoda</taxon>
        <taxon>Insecta</taxon>
        <taxon>Pterygota</taxon>
        <taxon>Neoptera</taxon>
        <taxon>Endopterygota</taxon>
        <taxon>Diptera</taxon>
        <taxon>Nematocera</taxon>
        <taxon>Culicoidea</taxon>
        <taxon>Culicidae</taxon>
        <taxon>Anophelinae</taxon>
        <taxon>Anopheles</taxon>
    </lineage>
</organism>
<accession>A0A2M4D7A5</accession>
<protein>
    <submittedName>
        <fullName evidence="2">Uncharacterized protein</fullName>
    </submittedName>
</protein>
<proteinExistence type="predicted"/>
<keyword evidence="1" id="KW-0472">Membrane</keyword>
<name>A0A2M4D7A5_ANODA</name>
<evidence type="ECO:0000313" key="2">
    <source>
        <dbReference type="EMBL" id="MBW73416.1"/>
    </source>
</evidence>
<keyword evidence="1" id="KW-0812">Transmembrane</keyword>
<keyword evidence="1" id="KW-1133">Transmembrane helix</keyword>
<feature type="transmembrane region" description="Helical" evidence="1">
    <location>
        <begin position="66"/>
        <end position="84"/>
    </location>
</feature>
<sequence>MWTFACKRSPAQRKLTIVFFPFFLLPFTSVAESYCFTFTFTFARCTGHCDTGARTHTHRLRLTGVIWWRVWLWLALSGLALDLLDRTSVNSNEAKQH</sequence>
<dbReference type="AlphaFoldDB" id="A0A2M4D7A5"/>
<dbReference type="EMBL" id="GGFL01009238">
    <property type="protein sequence ID" value="MBW73416.1"/>
    <property type="molecule type" value="Transcribed_RNA"/>
</dbReference>
<reference evidence="2" key="1">
    <citation type="submission" date="2018-01" db="EMBL/GenBank/DDBJ databases">
        <title>An insight into the sialome of Amazonian anophelines.</title>
        <authorList>
            <person name="Ribeiro J.M."/>
            <person name="Scarpassa V."/>
            <person name="Calvo E."/>
        </authorList>
    </citation>
    <scope>NUCLEOTIDE SEQUENCE</scope>
</reference>